<keyword evidence="4" id="KW-1185">Reference proteome</keyword>
<reference evidence="3" key="1">
    <citation type="submission" date="2020-05" db="UniProtKB">
        <authorList>
            <consortium name="EnsemblMetazoa"/>
        </authorList>
    </citation>
    <scope>IDENTIFICATION</scope>
    <source>
        <strain evidence="3">TTRI</strain>
    </source>
</reference>
<proteinExistence type="predicted"/>
<feature type="coiled-coil region" evidence="1">
    <location>
        <begin position="190"/>
        <end position="224"/>
    </location>
</feature>
<dbReference type="VEuPathDB" id="VectorBase:GAUT036365"/>
<organism evidence="3 4">
    <name type="scientific">Glossina austeni</name>
    <name type="common">Savannah tsetse fly</name>
    <dbReference type="NCBI Taxonomy" id="7395"/>
    <lineage>
        <taxon>Eukaryota</taxon>
        <taxon>Metazoa</taxon>
        <taxon>Ecdysozoa</taxon>
        <taxon>Arthropoda</taxon>
        <taxon>Hexapoda</taxon>
        <taxon>Insecta</taxon>
        <taxon>Pterygota</taxon>
        <taxon>Neoptera</taxon>
        <taxon>Endopterygota</taxon>
        <taxon>Diptera</taxon>
        <taxon>Brachycera</taxon>
        <taxon>Muscomorpha</taxon>
        <taxon>Hippoboscoidea</taxon>
        <taxon>Glossinidae</taxon>
        <taxon>Glossina</taxon>
    </lineage>
</organism>
<feature type="coiled-coil region" evidence="1">
    <location>
        <begin position="263"/>
        <end position="337"/>
    </location>
</feature>
<evidence type="ECO:0000313" key="4">
    <source>
        <dbReference type="Proteomes" id="UP000078200"/>
    </source>
</evidence>
<name>A0A1A9VGF1_GLOAU</name>
<feature type="region of interest" description="Disordered" evidence="2">
    <location>
        <begin position="1"/>
        <end position="35"/>
    </location>
</feature>
<dbReference type="EnsemblMetazoa" id="GAUT036365-RA">
    <property type="protein sequence ID" value="GAUT036365-PA"/>
    <property type="gene ID" value="GAUT036365"/>
</dbReference>
<evidence type="ECO:0000313" key="3">
    <source>
        <dbReference type="EnsemblMetazoa" id="GAUT036365-PA"/>
    </source>
</evidence>
<feature type="coiled-coil region" evidence="1">
    <location>
        <begin position="53"/>
        <end position="136"/>
    </location>
</feature>
<evidence type="ECO:0000256" key="2">
    <source>
        <dbReference type="SAM" id="MobiDB-lite"/>
    </source>
</evidence>
<dbReference type="Proteomes" id="UP000078200">
    <property type="component" value="Unassembled WGS sequence"/>
</dbReference>
<evidence type="ECO:0008006" key="5">
    <source>
        <dbReference type="Google" id="ProtNLM"/>
    </source>
</evidence>
<dbReference type="AlphaFoldDB" id="A0A1A9VGF1"/>
<dbReference type="STRING" id="7395.A0A1A9VGF1"/>
<sequence>MERRGRIPVAKFRTQEGKTRSRSRVRDPDYNEQDPETDLFTLLEDNIALKEDNKALKVQLEEDKKSQNELKDENTKLTEQLQNIKKQYNGIESDLKEMTIKFDKSQIERNVLDKLHKMQSEKINSLTLELKQLERNSLTSSFTEVNTVTVSSNFKSKLLKVLPTPASTSEMESIVEANEAPSTVLTSSLLENLVDEFSALKNSLNLVELQLYEANEKISELLETFRMETALIKLKQRNDELTLKNRDLIDGPSSPSPTNIKDNEEFEQIKEEVESQNRDHGERIVEMQHLMEAAIQKNTNDELKTLQLRLSILESELQQAIARAEVAESELEKYRVNEKEQNAFRPPTPPPMPSILLYKTAMTTTTTLPVCRLMQRKQNEGNNQVSSLSTAVADATSVATTTTATATTTTTNNNNNNNNVAVTVTEGEAASL</sequence>
<protein>
    <recommendedName>
        <fullName evidence="5">Shootin-1</fullName>
    </recommendedName>
</protein>
<keyword evidence="1" id="KW-0175">Coiled coil</keyword>
<evidence type="ECO:0000256" key="1">
    <source>
        <dbReference type="SAM" id="Coils"/>
    </source>
</evidence>
<accession>A0A1A9VGF1</accession>
<feature type="compositionally biased region" description="Basic and acidic residues" evidence="2">
    <location>
        <begin position="13"/>
        <end position="29"/>
    </location>
</feature>